<dbReference type="EMBL" id="JBHFNS010000087">
    <property type="protein sequence ID" value="MFB2938307.1"/>
    <property type="molecule type" value="Genomic_DNA"/>
</dbReference>
<evidence type="ECO:0000256" key="1">
    <source>
        <dbReference type="ARBA" id="ARBA00004533"/>
    </source>
</evidence>
<dbReference type="PROSITE" id="PS51318">
    <property type="entry name" value="TAT"/>
    <property type="match status" value="1"/>
</dbReference>
<name>A0ABV4YHR7_9CYAN</name>
<sequence length="464" mass="50785">MEQFSSPVSRRKFLLTAGLTAASSVLLKGCLGNPPEPGNQASNAAPANNTATTANTAVPVANVSGAAPETNTAKIGYIPIVEAAALIIAKEKGFFARHGMNNVEISKQASWGAARDNVEIGSAGGGIDGGQWQMPMPYLISEGNITKGNQKIPMYVLCQLNTQGNGIAIANQHKGKGIDLKLTQGKSLVGQLKSQNKSFTAAHTFPGVNQDFWIRYWLAAGGIDPDSEIKLLTVPAAQTVANMKTGTMDAFSTGDPWPYRIVADKIGYLAALTADIWKHHPEEYLAMRADWVDKNPNATKAILKAVMEAQMWCDDFNNRPELARILSSREYFNVPENVLLDPFMGKYDMGDGRMVDDRSMASLYWKDDKGSVSYPYKSHDLWFLTESVRWGYLPPETLTNAKAMIDKINREDIWREAAKELNVAAADIPTSTSRGVETFFDGVQFDPENPKAYLQSLKVKKVNI</sequence>
<evidence type="ECO:0000256" key="8">
    <source>
        <dbReference type="ARBA" id="ARBA00024031"/>
    </source>
</evidence>
<dbReference type="InterPro" id="IPR006311">
    <property type="entry name" value="TAT_signal"/>
</dbReference>
<evidence type="ECO:0000256" key="2">
    <source>
        <dbReference type="ARBA" id="ARBA00022448"/>
    </source>
</evidence>
<evidence type="ECO:0000256" key="6">
    <source>
        <dbReference type="ARBA" id="ARBA00023065"/>
    </source>
</evidence>
<dbReference type="Proteomes" id="UP001576776">
    <property type="component" value="Unassembled WGS sequence"/>
</dbReference>
<dbReference type="PANTHER" id="PTHR30024">
    <property type="entry name" value="ALIPHATIC SULFONATES-BINDING PROTEIN-RELATED"/>
    <property type="match status" value="1"/>
</dbReference>
<keyword evidence="6" id="KW-0406">Ion transport</keyword>
<dbReference type="CDD" id="cd13553">
    <property type="entry name" value="PBP2_NrtA_CpmA_like"/>
    <property type="match status" value="1"/>
</dbReference>
<evidence type="ECO:0000256" key="5">
    <source>
        <dbReference type="ARBA" id="ARBA00022729"/>
    </source>
</evidence>
<dbReference type="RefSeq" id="WP_413259789.1">
    <property type="nucleotide sequence ID" value="NZ_JBHFNS010000087.1"/>
</dbReference>
<protein>
    <submittedName>
        <fullName evidence="9">CmpA/NrtA family ABC transporter substrate-binding protein</fullName>
    </submittedName>
</protein>
<reference evidence="9 10" key="1">
    <citation type="submission" date="2024-09" db="EMBL/GenBank/DDBJ databases">
        <title>Floridaenema gen nov. (Aerosakkonemataceae, Aerosakkonematales ord. nov., Cyanobacteria) from benthic tropical and subtropical fresh waters, with the description of four new species.</title>
        <authorList>
            <person name="Moretto J.A."/>
            <person name="Berthold D.E."/>
            <person name="Lefler F.W."/>
            <person name="Huang I.-S."/>
            <person name="Laughinghouse H. IV."/>
        </authorList>
    </citation>
    <scope>NUCLEOTIDE SEQUENCE [LARGE SCALE GENOMIC DNA]</scope>
    <source>
        <strain evidence="9 10">BLCC-F154</strain>
    </source>
</reference>
<evidence type="ECO:0000256" key="7">
    <source>
        <dbReference type="ARBA" id="ARBA00023136"/>
    </source>
</evidence>
<dbReference type="SUPFAM" id="SSF53850">
    <property type="entry name" value="Periplasmic binding protein-like II"/>
    <property type="match status" value="1"/>
</dbReference>
<keyword evidence="3" id="KW-1003">Cell membrane</keyword>
<keyword evidence="10" id="KW-1185">Reference proteome</keyword>
<dbReference type="PANTHER" id="PTHR30024:SF7">
    <property type="entry name" value="NITRATE_NITRITE BINDING PROTEIN NRTA"/>
    <property type="match status" value="1"/>
</dbReference>
<gene>
    <name evidence="9" type="ORF">ACE1B6_23925</name>
</gene>
<keyword evidence="7" id="KW-0472">Membrane</keyword>
<accession>A0ABV4YHR7</accession>
<keyword evidence="5" id="KW-0732">Signal</keyword>
<keyword evidence="2" id="KW-0813">Transport</keyword>
<dbReference type="Gene3D" id="3.40.190.10">
    <property type="entry name" value="Periplasmic binding protein-like II"/>
    <property type="match status" value="2"/>
</dbReference>
<evidence type="ECO:0000313" key="10">
    <source>
        <dbReference type="Proteomes" id="UP001576776"/>
    </source>
</evidence>
<comment type="subcellular location">
    <subcellularLocation>
        <location evidence="1">Cell inner membrane</location>
    </subcellularLocation>
</comment>
<organism evidence="9 10">
    <name type="scientific">Floridaenema fluviatile BLCC-F154</name>
    <dbReference type="NCBI Taxonomy" id="3153640"/>
    <lineage>
        <taxon>Bacteria</taxon>
        <taxon>Bacillati</taxon>
        <taxon>Cyanobacteriota</taxon>
        <taxon>Cyanophyceae</taxon>
        <taxon>Oscillatoriophycideae</taxon>
        <taxon>Aerosakkonematales</taxon>
        <taxon>Aerosakkonemataceae</taxon>
        <taxon>Floridanema</taxon>
        <taxon>Floridanema fluviatile</taxon>
    </lineage>
</organism>
<keyword evidence="4" id="KW-0997">Cell inner membrane</keyword>
<comment type="similarity">
    <text evidence="8">Belongs to the CmpA/NrtA family.</text>
</comment>
<comment type="caution">
    <text evidence="9">The sequence shown here is derived from an EMBL/GenBank/DDBJ whole genome shotgun (WGS) entry which is preliminary data.</text>
</comment>
<evidence type="ECO:0000313" key="9">
    <source>
        <dbReference type="EMBL" id="MFB2938307.1"/>
    </source>
</evidence>
<evidence type="ECO:0000256" key="3">
    <source>
        <dbReference type="ARBA" id="ARBA00022475"/>
    </source>
</evidence>
<proteinExistence type="inferred from homology"/>
<evidence type="ECO:0000256" key="4">
    <source>
        <dbReference type="ARBA" id="ARBA00022519"/>
    </source>
</evidence>
<dbReference type="Pfam" id="PF13379">
    <property type="entry name" value="NMT1_2"/>
    <property type="match status" value="1"/>
</dbReference>
<dbReference type="InterPro" id="IPR044527">
    <property type="entry name" value="NrtA/CpmA_ABC-bd_dom"/>
</dbReference>